<comment type="caution">
    <text evidence="3">The sequence shown here is derived from an EMBL/GenBank/DDBJ whole genome shotgun (WGS) entry which is preliminary data.</text>
</comment>
<organism evidence="3 4">
    <name type="scientific">Cylindrotheca closterium</name>
    <dbReference type="NCBI Taxonomy" id="2856"/>
    <lineage>
        <taxon>Eukaryota</taxon>
        <taxon>Sar</taxon>
        <taxon>Stramenopiles</taxon>
        <taxon>Ochrophyta</taxon>
        <taxon>Bacillariophyta</taxon>
        <taxon>Bacillariophyceae</taxon>
        <taxon>Bacillariophycidae</taxon>
        <taxon>Bacillariales</taxon>
        <taxon>Bacillariaceae</taxon>
        <taxon>Cylindrotheca</taxon>
    </lineage>
</organism>
<sequence length="729" mass="83141">MSTERELRAQHREQTREQRPTLSRGGSVSSRSSHASLGLGFNSPIQPSTTRHRPPGHCPESLEHILVEVLDLPPDGILAQALKHAKITCFIDLMAMTDVAIDSLVYPRSQTPDDEGDFQDDQLALVPLSIRSLIKVIQGYVYYRKHVHNDPVNPDNCMDIDYGSVLDYRASGEFLTFGNRTIPQPIIQKPSRRTPADEFDRSIRRDPSSFPTFSNDKQWENYNMADLFCPDSYFDDPPIPAAFEVNQPYRRPSVLFAPEAPIDFDIETGPLLAKDDFQALAPGLPKDMLTINVPPTPRRNPRRKTRYSHGNRNGERTDNGPPPRTKQAHEPLPPTTTEYKNPSSAVKSRERDWERLRRYFAWLPKLVIQKTFDCTTQLARIPMSAHLQRHYRSPFPALNVNRRNEGLATDTVYADTPDIEHGHVAAQFYVRLSSLDSDVYGVTLDAQFLQTLQDNVRKRGAPSKLVSDRAQAQVSKAVKDYLRWLCIDDWQSEPHRQNQNPAERRYQDVKRLANRILDRTGAPPTLWLLALRYASFVYNYTAVKGLGWMTPIQALTGITPDISVLLRFHFYEKVYYKTEEPAFPSDSPESLGYMVGIAEHVGHAMTYKILNPETNKILFRSEIRSASTDTDPNKRLHTSDGEDLSAPTIIKSRNDKTKVQTIVYSSDDESDSEDVLVENSDLIGRTFLLKPDKEGYVRRAEIVELIDKHEHNTTNKPEHIRFRVSINKV</sequence>
<dbReference type="Gene3D" id="3.30.420.10">
    <property type="entry name" value="Ribonuclease H-like superfamily/Ribonuclease H"/>
    <property type="match status" value="1"/>
</dbReference>
<reference evidence="3" key="1">
    <citation type="submission" date="2023-08" db="EMBL/GenBank/DDBJ databases">
        <authorList>
            <person name="Audoor S."/>
            <person name="Bilcke G."/>
        </authorList>
    </citation>
    <scope>NUCLEOTIDE SEQUENCE</scope>
</reference>
<dbReference type="GO" id="GO:0015074">
    <property type="term" value="P:DNA integration"/>
    <property type="evidence" value="ECO:0007669"/>
    <property type="project" value="InterPro"/>
</dbReference>
<dbReference type="Proteomes" id="UP001295423">
    <property type="component" value="Unassembled WGS sequence"/>
</dbReference>
<evidence type="ECO:0000256" key="1">
    <source>
        <dbReference type="SAM" id="MobiDB-lite"/>
    </source>
</evidence>
<dbReference type="InterPro" id="IPR012337">
    <property type="entry name" value="RNaseH-like_sf"/>
</dbReference>
<dbReference type="InterPro" id="IPR036397">
    <property type="entry name" value="RNaseH_sf"/>
</dbReference>
<evidence type="ECO:0000313" key="4">
    <source>
        <dbReference type="Proteomes" id="UP001295423"/>
    </source>
</evidence>
<dbReference type="InterPro" id="IPR001584">
    <property type="entry name" value="Integrase_cat-core"/>
</dbReference>
<feature type="region of interest" description="Disordered" evidence="1">
    <location>
        <begin position="286"/>
        <end position="348"/>
    </location>
</feature>
<feature type="compositionally biased region" description="Basic residues" evidence="1">
    <location>
        <begin position="299"/>
        <end position="309"/>
    </location>
</feature>
<dbReference type="SUPFAM" id="SSF53098">
    <property type="entry name" value="Ribonuclease H-like"/>
    <property type="match status" value="1"/>
</dbReference>
<keyword evidence="4" id="KW-1185">Reference proteome</keyword>
<feature type="compositionally biased region" description="Polar residues" evidence="1">
    <location>
        <begin position="335"/>
        <end position="346"/>
    </location>
</feature>
<gene>
    <name evidence="3" type="ORF">CYCCA115_LOCUS14419</name>
</gene>
<protein>
    <recommendedName>
        <fullName evidence="2">Integrase catalytic domain-containing protein</fullName>
    </recommendedName>
</protein>
<evidence type="ECO:0000313" key="3">
    <source>
        <dbReference type="EMBL" id="CAJ1953821.1"/>
    </source>
</evidence>
<dbReference type="AlphaFoldDB" id="A0AAD2FUY2"/>
<dbReference type="PROSITE" id="PS50994">
    <property type="entry name" value="INTEGRASE"/>
    <property type="match status" value="1"/>
</dbReference>
<dbReference type="EMBL" id="CAKOGP040001844">
    <property type="protein sequence ID" value="CAJ1953821.1"/>
    <property type="molecule type" value="Genomic_DNA"/>
</dbReference>
<name>A0AAD2FUY2_9STRA</name>
<evidence type="ECO:0000259" key="2">
    <source>
        <dbReference type="PROSITE" id="PS50994"/>
    </source>
</evidence>
<feature type="region of interest" description="Disordered" evidence="1">
    <location>
        <begin position="1"/>
        <end position="58"/>
    </location>
</feature>
<proteinExistence type="predicted"/>
<accession>A0AAD2FUY2</accession>
<dbReference type="GO" id="GO:0003676">
    <property type="term" value="F:nucleic acid binding"/>
    <property type="evidence" value="ECO:0007669"/>
    <property type="project" value="InterPro"/>
</dbReference>
<feature type="compositionally biased region" description="Basic and acidic residues" evidence="1">
    <location>
        <begin position="1"/>
        <end position="19"/>
    </location>
</feature>
<feature type="compositionally biased region" description="Low complexity" evidence="1">
    <location>
        <begin position="22"/>
        <end position="40"/>
    </location>
</feature>
<feature type="domain" description="Integrase catalytic" evidence="2">
    <location>
        <begin position="392"/>
        <end position="559"/>
    </location>
</feature>